<dbReference type="SUPFAM" id="SSF52029">
    <property type="entry name" value="GroEL apical domain-like"/>
    <property type="match status" value="1"/>
</dbReference>
<dbReference type="RefSeq" id="WP_344812445.1">
    <property type="nucleotide sequence ID" value="NZ_BAAAYX010000005.1"/>
</dbReference>
<keyword evidence="6" id="KW-1185">Reference proteome</keyword>
<keyword evidence="2" id="KW-0143">Chaperone</keyword>
<protein>
    <submittedName>
        <fullName evidence="5">Uncharacterized protein</fullName>
    </submittedName>
</protein>
<keyword evidence="4" id="KW-0812">Transmembrane</keyword>
<dbReference type="InterPro" id="IPR027409">
    <property type="entry name" value="GroEL-like_apical_dom_sf"/>
</dbReference>
<dbReference type="PANTHER" id="PTHR45633">
    <property type="entry name" value="60 KDA HEAT SHOCK PROTEIN, MITOCHONDRIAL"/>
    <property type="match status" value="1"/>
</dbReference>
<accession>A0ABP7DHR0</accession>
<reference evidence="6" key="1">
    <citation type="journal article" date="2019" name="Int. J. Syst. Evol. Microbiol.">
        <title>The Global Catalogue of Microorganisms (GCM) 10K type strain sequencing project: providing services to taxonomists for standard genome sequencing and annotation.</title>
        <authorList>
            <consortium name="The Broad Institute Genomics Platform"/>
            <consortium name="The Broad Institute Genome Sequencing Center for Infectious Disease"/>
            <person name="Wu L."/>
            <person name="Ma J."/>
        </authorList>
    </citation>
    <scope>NUCLEOTIDE SEQUENCE [LARGE SCALE GENOMIC DNA]</scope>
    <source>
        <strain evidence="6">JCM 16548</strain>
    </source>
</reference>
<evidence type="ECO:0000313" key="6">
    <source>
        <dbReference type="Proteomes" id="UP001500051"/>
    </source>
</evidence>
<comment type="similarity">
    <text evidence="1">Belongs to the chaperonin (HSP60) family.</text>
</comment>
<comment type="caution">
    <text evidence="5">The sequence shown here is derived from an EMBL/GenBank/DDBJ whole genome shotgun (WGS) entry which is preliminary data.</text>
</comment>
<name>A0ABP7DHR0_9ACTN</name>
<gene>
    <name evidence="5" type="ORF">GCM10022204_22540</name>
</gene>
<dbReference type="Gene3D" id="3.50.7.10">
    <property type="entry name" value="GroEL"/>
    <property type="match status" value="1"/>
</dbReference>
<keyword evidence="4" id="KW-0472">Membrane</keyword>
<feature type="region of interest" description="Disordered" evidence="3">
    <location>
        <begin position="60"/>
        <end position="87"/>
    </location>
</feature>
<keyword evidence="4" id="KW-1133">Transmembrane helix</keyword>
<dbReference type="EMBL" id="BAAAYX010000005">
    <property type="protein sequence ID" value="GAA3704526.1"/>
    <property type="molecule type" value="Genomic_DNA"/>
</dbReference>
<dbReference type="Proteomes" id="UP001500051">
    <property type="component" value="Unassembled WGS sequence"/>
</dbReference>
<proteinExistence type="inferred from homology"/>
<sequence length="228" mass="24473">MEGWQLGLVAVVVVGLAVIVLGAVRDRRITERRRREILAPPERTIPRFSPDAATPRYLSELQARRPPVDAEPTDLSTAERDELQTALTGPDVTTIDSGYASADLVTDPTTGWSVLRQPNVLVAEAAVTTIRELLGVLERQIPTGRGLVVVAPAIADELLATFAVNHLQRVITILPVVVTAEADRERIADATGSQPASHADLQSGYVPPGLLGTCATWVSSARESHVVR</sequence>
<evidence type="ECO:0000256" key="4">
    <source>
        <dbReference type="SAM" id="Phobius"/>
    </source>
</evidence>
<evidence type="ECO:0000256" key="1">
    <source>
        <dbReference type="ARBA" id="ARBA00006607"/>
    </source>
</evidence>
<evidence type="ECO:0000256" key="3">
    <source>
        <dbReference type="SAM" id="MobiDB-lite"/>
    </source>
</evidence>
<evidence type="ECO:0000313" key="5">
    <source>
        <dbReference type="EMBL" id="GAA3704526.1"/>
    </source>
</evidence>
<evidence type="ECO:0000256" key="2">
    <source>
        <dbReference type="ARBA" id="ARBA00023186"/>
    </source>
</evidence>
<organism evidence="5 6">
    <name type="scientific">Microlunatus aurantiacus</name>
    <dbReference type="NCBI Taxonomy" id="446786"/>
    <lineage>
        <taxon>Bacteria</taxon>
        <taxon>Bacillati</taxon>
        <taxon>Actinomycetota</taxon>
        <taxon>Actinomycetes</taxon>
        <taxon>Propionibacteriales</taxon>
        <taxon>Propionibacteriaceae</taxon>
        <taxon>Microlunatus</taxon>
    </lineage>
</organism>
<feature type="transmembrane region" description="Helical" evidence="4">
    <location>
        <begin position="6"/>
        <end position="24"/>
    </location>
</feature>
<dbReference type="InterPro" id="IPR001844">
    <property type="entry name" value="Cpn60/GroEL"/>
</dbReference>